<organism evidence="3 4">
    <name type="scientific">Halobiforma nitratireducens JCM 10879</name>
    <dbReference type="NCBI Taxonomy" id="1227454"/>
    <lineage>
        <taxon>Archaea</taxon>
        <taxon>Methanobacteriati</taxon>
        <taxon>Methanobacteriota</taxon>
        <taxon>Stenosarchaea group</taxon>
        <taxon>Halobacteria</taxon>
        <taxon>Halobacteriales</taxon>
        <taxon>Natrialbaceae</taxon>
        <taxon>Halobiforma</taxon>
    </lineage>
</organism>
<proteinExistence type="predicted"/>
<dbReference type="GO" id="GO:0016747">
    <property type="term" value="F:acyltransferase activity, transferring groups other than amino-acyl groups"/>
    <property type="evidence" value="ECO:0007669"/>
    <property type="project" value="InterPro"/>
</dbReference>
<protein>
    <submittedName>
        <fullName evidence="3">GCN5-like N-acetyltransferase</fullName>
    </submittedName>
</protein>
<dbReference type="AlphaFoldDB" id="M0LS74"/>
<evidence type="ECO:0000313" key="4">
    <source>
        <dbReference type="Proteomes" id="UP000011607"/>
    </source>
</evidence>
<evidence type="ECO:0000256" key="1">
    <source>
        <dbReference type="SAM" id="MobiDB-lite"/>
    </source>
</evidence>
<sequence length="59" mass="6749">MRPRLSEELIERAGSRAHETGCDESELEVNVENDRALAFYEKLGFEPSRHTMIATVSRN</sequence>
<dbReference type="RefSeq" id="WP_006673246.1">
    <property type="nucleotide sequence ID" value="NZ_AOMA01000116.1"/>
</dbReference>
<accession>M0LS74</accession>
<dbReference type="InterPro" id="IPR016181">
    <property type="entry name" value="Acyl_CoA_acyltransferase"/>
</dbReference>
<feature type="region of interest" description="Disordered" evidence="1">
    <location>
        <begin position="1"/>
        <end position="27"/>
    </location>
</feature>
<dbReference type="InterPro" id="IPR000182">
    <property type="entry name" value="GNAT_dom"/>
</dbReference>
<dbReference type="Pfam" id="PF00583">
    <property type="entry name" value="Acetyltransf_1"/>
    <property type="match status" value="1"/>
</dbReference>
<dbReference type="Gene3D" id="3.40.630.30">
    <property type="match status" value="1"/>
</dbReference>
<gene>
    <name evidence="3" type="ORF">C446_11707</name>
</gene>
<evidence type="ECO:0000313" key="3">
    <source>
        <dbReference type="EMBL" id="EMA36321.1"/>
    </source>
</evidence>
<dbReference type="Proteomes" id="UP000011607">
    <property type="component" value="Unassembled WGS sequence"/>
</dbReference>
<dbReference type="OrthoDB" id="125295at2157"/>
<reference evidence="3 4" key="1">
    <citation type="journal article" date="2014" name="PLoS Genet.">
        <title>Phylogenetically driven sequencing of extremely halophilic archaea reveals strategies for static and dynamic osmo-response.</title>
        <authorList>
            <person name="Becker E.A."/>
            <person name="Seitzer P.M."/>
            <person name="Tritt A."/>
            <person name="Larsen D."/>
            <person name="Krusor M."/>
            <person name="Yao A.I."/>
            <person name="Wu D."/>
            <person name="Madern D."/>
            <person name="Eisen J.A."/>
            <person name="Darling A.E."/>
            <person name="Facciotti M.T."/>
        </authorList>
    </citation>
    <scope>NUCLEOTIDE SEQUENCE [LARGE SCALE GENOMIC DNA]</scope>
    <source>
        <strain evidence="3 4">JCM 10879</strain>
    </source>
</reference>
<dbReference type="SUPFAM" id="SSF55729">
    <property type="entry name" value="Acyl-CoA N-acyltransferases (Nat)"/>
    <property type="match status" value="1"/>
</dbReference>
<feature type="compositionally biased region" description="Basic and acidic residues" evidence="1">
    <location>
        <begin position="1"/>
        <end position="21"/>
    </location>
</feature>
<dbReference type="EMBL" id="AOMA01000116">
    <property type="protein sequence ID" value="EMA36321.1"/>
    <property type="molecule type" value="Genomic_DNA"/>
</dbReference>
<keyword evidence="4" id="KW-1185">Reference proteome</keyword>
<keyword evidence="3" id="KW-0808">Transferase</keyword>
<dbReference type="eggNOG" id="arCOG00826">
    <property type="taxonomic scope" value="Archaea"/>
</dbReference>
<comment type="caution">
    <text evidence="3">The sequence shown here is derived from an EMBL/GenBank/DDBJ whole genome shotgun (WGS) entry which is preliminary data.</text>
</comment>
<evidence type="ECO:0000259" key="2">
    <source>
        <dbReference type="Pfam" id="PF00583"/>
    </source>
</evidence>
<dbReference type="STRING" id="1227454.C446_11707"/>
<name>M0LS74_9EURY</name>
<feature type="domain" description="N-acetyltransferase" evidence="2">
    <location>
        <begin position="8"/>
        <end position="45"/>
    </location>
</feature>